<evidence type="ECO:0000256" key="6">
    <source>
        <dbReference type="ARBA" id="ARBA00023027"/>
    </source>
</evidence>
<dbReference type="Gene3D" id="3.40.1190.20">
    <property type="match status" value="1"/>
</dbReference>
<evidence type="ECO:0000256" key="3">
    <source>
        <dbReference type="ARBA" id="ARBA00022741"/>
    </source>
</evidence>
<dbReference type="EMBL" id="MCGR01000012">
    <property type="protein sequence ID" value="ORY88149.1"/>
    <property type="molecule type" value="Genomic_DNA"/>
</dbReference>
<dbReference type="CDD" id="cd01171">
    <property type="entry name" value="YXKO-related"/>
    <property type="match status" value="1"/>
</dbReference>
<keyword evidence="4 9" id="KW-0067">ATP-binding</keyword>
<evidence type="ECO:0000256" key="2">
    <source>
        <dbReference type="ARBA" id="ARBA00022553"/>
    </source>
</evidence>
<evidence type="ECO:0000259" key="10">
    <source>
        <dbReference type="PROSITE" id="PS51383"/>
    </source>
</evidence>
<dbReference type="Proteomes" id="UP000193467">
    <property type="component" value="Unassembled WGS sequence"/>
</dbReference>
<dbReference type="EC" id="4.2.1.93" evidence="9"/>
<proteinExistence type="inferred from homology"/>
<protein>
    <recommendedName>
        <fullName evidence="9">ATP-dependent (S)-NAD(P)H-hydrate dehydratase</fullName>
        <ecNumber evidence="9">4.2.1.93</ecNumber>
    </recommendedName>
    <alternativeName>
        <fullName evidence="9">ATP-dependent NAD(P)HX dehydratase</fullName>
    </alternativeName>
</protein>
<comment type="subcellular location">
    <subcellularLocation>
        <location evidence="9">Cytoplasm</location>
    </subcellularLocation>
</comment>
<reference evidence="11 12" key="1">
    <citation type="submission" date="2016-07" db="EMBL/GenBank/DDBJ databases">
        <title>Pervasive Adenine N6-methylation of Active Genes in Fungi.</title>
        <authorList>
            <consortium name="DOE Joint Genome Institute"/>
            <person name="Mondo S.J."/>
            <person name="Dannebaum R.O."/>
            <person name="Kuo R.C."/>
            <person name="Labutti K."/>
            <person name="Haridas S."/>
            <person name="Kuo A."/>
            <person name="Salamov A."/>
            <person name="Ahrendt S.R."/>
            <person name="Lipzen A."/>
            <person name="Sullivan W."/>
            <person name="Andreopoulos W.B."/>
            <person name="Clum A."/>
            <person name="Lindquist E."/>
            <person name="Daum C."/>
            <person name="Ramamoorthy G.K."/>
            <person name="Gryganskyi A."/>
            <person name="Culley D."/>
            <person name="Magnuson J.K."/>
            <person name="James T.Y."/>
            <person name="O'Malley M.A."/>
            <person name="Stajich J.E."/>
            <person name="Spatafora J.W."/>
            <person name="Visel A."/>
            <person name="Grigoriev I.V."/>
        </authorList>
    </citation>
    <scope>NUCLEOTIDE SEQUENCE [LARGE SCALE GENOMIC DNA]</scope>
    <source>
        <strain evidence="11 12">62-1032</strain>
    </source>
</reference>
<feature type="binding site" evidence="9">
    <location>
        <position position="234"/>
    </location>
    <ligand>
        <name>(6S)-NADPHX</name>
        <dbReference type="ChEBI" id="CHEBI:64076"/>
    </ligand>
</feature>
<dbReference type="GO" id="GO:0016301">
    <property type="term" value="F:kinase activity"/>
    <property type="evidence" value="ECO:0007669"/>
    <property type="project" value="UniProtKB-KW"/>
</dbReference>
<dbReference type="GO" id="GO:0047453">
    <property type="term" value="F:ATP-dependent NAD(P)H-hydrate dehydratase activity"/>
    <property type="evidence" value="ECO:0007669"/>
    <property type="project" value="UniProtKB-UniRule"/>
</dbReference>
<keyword evidence="2 9" id="KW-0597">Phosphoprotein</keyword>
<keyword evidence="3 9" id="KW-0547">Nucleotide-binding</keyword>
<evidence type="ECO:0000313" key="12">
    <source>
        <dbReference type="Proteomes" id="UP000193467"/>
    </source>
</evidence>
<dbReference type="FunFam" id="3.40.1190.20:FF:000023">
    <property type="entry name" value="ATP-dependent (S)-NAD(P)H-hydrate dehydratase"/>
    <property type="match status" value="1"/>
</dbReference>
<sequence length="326" mass="34960">MSSHAEILAECRKLIPPLSQELHKGQAGRIGVVGGSADYAGAPFFASMSTLRLGADLAHVICEPSAGNVIKTYSPDLIVHTDLHPDSTESTLTKLFESLLPRLHVLVIGPGLGRSENMQLAARVAIRLAREKDVYVVIDADGLWLVQSDPEVVKGYKKAVLTPNVVEFKRLCDAVNLKDDSTDPSKRASHLAEALGGVTILEKGASDRITNGTSSPPLVNEVEGSARRCGGQGDVLSGAVGTFLAWGKSYEEREGKEKGSDLIPSDRITLLAAYAGSTVTRTASKITFRRMKRAMQTGDMLNDVGTAFEEVFGDASWAEQKIKSQL</sequence>
<feature type="binding site" evidence="9">
    <location>
        <begin position="203"/>
        <end position="207"/>
    </location>
    <ligand>
        <name>ATP</name>
        <dbReference type="ChEBI" id="CHEBI:30616"/>
    </ligand>
</feature>
<comment type="catalytic activity">
    <reaction evidence="8 9">
        <text>(6S)-NADPHX + ATP = ADP + phosphate + NADPH + H(+)</text>
        <dbReference type="Rhea" id="RHEA:32231"/>
        <dbReference type="ChEBI" id="CHEBI:15378"/>
        <dbReference type="ChEBI" id="CHEBI:30616"/>
        <dbReference type="ChEBI" id="CHEBI:43474"/>
        <dbReference type="ChEBI" id="CHEBI:57783"/>
        <dbReference type="ChEBI" id="CHEBI:64076"/>
        <dbReference type="ChEBI" id="CHEBI:456216"/>
        <dbReference type="EC" id="4.2.1.93"/>
    </reaction>
</comment>
<feature type="domain" description="YjeF C-terminal" evidence="10">
    <location>
        <begin position="7"/>
        <end position="311"/>
    </location>
</feature>
<dbReference type="PANTHER" id="PTHR12592:SF0">
    <property type="entry name" value="ATP-DEPENDENT (S)-NAD(P)H-HYDRATE DEHYDRATASE"/>
    <property type="match status" value="1"/>
</dbReference>
<dbReference type="PANTHER" id="PTHR12592">
    <property type="entry name" value="ATP-DEPENDENT (S)-NAD(P)H-HYDRATE DEHYDRATASE FAMILY MEMBER"/>
    <property type="match status" value="1"/>
</dbReference>
<dbReference type="GO" id="GO:0110051">
    <property type="term" value="P:metabolite repair"/>
    <property type="evidence" value="ECO:0007669"/>
    <property type="project" value="TreeGrafter"/>
</dbReference>
<evidence type="ECO:0000256" key="9">
    <source>
        <dbReference type="HAMAP-Rule" id="MF_03157"/>
    </source>
</evidence>
<dbReference type="STRING" id="106004.A0A1Y2FW00"/>
<comment type="function">
    <text evidence="9">Catalyzes the dehydration of the S-form of NAD(P)HX at the expense of ATP, which is converted to ADP. Together with NAD(P)HX epimerase, which catalyzes the epimerization of the S- and R-forms, the enzyme allows the repair of both epimers of NAD(P)HX, a damaged form of NAD(P)H that is a result of enzymatic or heat-dependent hydration.</text>
</comment>
<gene>
    <name evidence="11" type="ORF">BCR35DRAFT_351266</name>
</gene>
<name>A0A1Y2FW00_9BASI</name>
<feature type="binding site" evidence="9">
    <location>
        <position position="111"/>
    </location>
    <ligand>
        <name>(6S)-NADPHX</name>
        <dbReference type="ChEBI" id="CHEBI:64076"/>
    </ligand>
</feature>
<dbReference type="FunCoup" id="A0A1Y2FW00">
    <property type="interactions" value="19"/>
</dbReference>
<comment type="caution">
    <text evidence="11">The sequence shown here is derived from an EMBL/GenBank/DDBJ whole genome shotgun (WGS) entry which is preliminary data.</text>
</comment>
<dbReference type="SUPFAM" id="SSF53613">
    <property type="entry name" value="Ribokinase-like"/>
    <property type="match status" value="1"/>
</dbReference>
<dbReference type="GO" id="GO:0046496">
    <property type="term" value="P:nicotinamide nucleotide metabolic process"/>
    <property type="evidence" value="ECO:0007669"/>
    <property type="project" value="UniProtKB-UniRule"/>
</dbReference>
<keyword evidence="11" id="KW-0808">Transferase</keyword>
<dbReference type="PROSITE" id="PS01050">
    <property type="entry name" value="YJEF_C_2"/>
    <property type="match status" value="1"/>
</dbReference>
<dbReference type="NCBIfam" id="TIGR00196">
    <property type="entry name" value="yjeF_cterm"/>
    <property type="match status" value="1"/>
</dbReference>
<dbReference type="GO" id="GO:0005524">
    <property type="term" value="F:ATP binding"/>
    <property type="evidence" value="ECO:0007669"/>
    <property type="project" value="UniProtKB-KW"/>
</dbReference>
<evidence type="ECO:0000313" key="11">
    <source>
        <dbReference type="EMBL" id="ORY88149.1"/>
    </source>
</evidence>
<organism evidence="11 12">
    <name type="scientific">Leucosporidium creatinivorum</name>
    <dbReference type="NCBI Taxonomy" id="106004"/>
    <lineage>
        <taxon>Eukaryota</taxon>
        <taxon>Fungi</taxon>
        <taxon>Dikarya</taxon>
        <taxon>Basidiomycota</taxon>
        <taxon>Pucciniomycotina</taxon>
        <taxon>Microbotryomycetes</taxon>
        <taxon>Leucosporidiales</taxon>
        <taxon>Leucosporidium</taxon>
    </lineage>
</organism>
<dbReference type="Pfam" id="PF01256">
    <property type="entry name" value="Carb_kinase"/>
    <property type="match status" value="1"/>
</dbReference>
<evidence type="ECO:0000256" key="4">
    <source>
        <dbReference type="ARBA" id="ARBA00022840"/>
    </source>
</evidence>
<accession>A0A1Y2FW00</accession>
<comment type="cofactor">
    <cofactor evidence="9">
        <name>Mg(2+)</name>
        <dbReference type="ChEBI" id="CHEBI:18420"/>
    </cofactor>
</comment>
<comment type="catalytic activity">
    <reaction evidence="9">
        <text>(6S)-NADHX + ATP = ADP + phosphate + NADH + H(+)</text>
        <dbReference type="Rhea" id="RHEA:19017"/>
        <dbReference type="ChEBI" id="CHEBI:15378"/>
        <dbReference type="ChEBI" id="CHEBI:30616"/>
        <dbReference type="ChEBI" id="CHEBI:43474"/>
        <dbReference type="ChEBI" id="CHEBI:57945"/>
        <dbReference type="ChEBI" id="CHEBI:64074"/>
        <dbReference type="ChEBI" id="CHEBI:456216"/>
        <dbReference type="EC" id="4.2.1.93"/>
    </reaction>
</comment>
<keyword evidence="1 9" id="KW-0963">Cytoplasm</keyword>
<feature type="binding site" evidence="9">
    <location>
        <begin position="224"/>
        <end position="233"/>
    </location>
    <ligand>
        <name>ATP</name>
        <dbReference type="ChEBI" id="CHEBI:30616"/>
    </ligand>
</feature>
<comment type="similarity">
    <text evidence="9">Belongs to the NnrD/CARKD family.</text>
</comment>
<evidence type="ECO:0000256" key="5">
    <source>
        <dbReference type="ARBA" id="ARBA00022857"/>
    </source>
</evidence>
<dbReference type="InterPro" id="IPR000631">
    <property type="entry name" value="CARKD"/>
</dbReference>
<evidence type="ECO:0000256" key="1">
    <source>
        <dbReference type="ARBA" id="ARBA00022490"/>
    </source>
</evidence>
<feature type="binding site" evidence="9">
    <location>
        <begin position="164"/>
        <end position="170"/>
    </location>
    <ligand>
        <name>(6S)-NADPHX</name>
        <dbReference type="ChEBI" id="CHEBI:64076"/>
    </ligand>
</feature>
<keyword evidence="12" id="KW-1185">Reference proteome</keyword>
<dbReference type="InterPro" id="IPR029056">
    <property type="entry name" value="Ribokinase-like"/>
</dbReference>
<keyword evidence="7 9" id="KW-0456">Lyase</keyword>
<dbReference type="PROSITE" id="PS51383">
    <property type="entry name" value="YJEF_C_3"/>
    <property type="match status" value="1"/>
</dbReference>
<dbReference type="InParanoid" id="A0A1Y2FW00"/>
<evidence type="ECO:0000256" key="8">
    <source>
        <dbReference type="ARBA" id="ARBA00047472"/>
    </source>
</evidence>
<dbReference type="InterPro" id="IPR017953">
    <property type="entry name" value="Carbohydrate_kinase_pred_CS"/>
</dbReference>
<keyword evidence="11" id="KW-0418">Kinase</keyword>
<dbReference type="OrthoDB" id="8110916at2759"/>
<keyword evidence="5" id="KW-0521">NADP</keyword>
<keyword evidence="6 9" id="KW-0520">NAD</keyword>
<dbReference type="GO" id="GO:0005737">
    <property type="term" value="C:cytoplasm"/>
    <property type="evidence" value="ECO:0007669"/>
    <property type="project" value="UniProtKB-SubCell"/>
</dbReference>
<dbReference type="HAMAP" id="MF_01965">
    <property type="entry name" value="NADHX_dehydratase"/>
    <property type="match status" value="1"/>
</dbReference>
<evidence type="ECO:0000256" key="7">
    <source>
        <dbReference type="ARBA" id="ARBA00023239"/>
    </source>
</evidence>
<dbReference type="AlphaFoldDB" id="A0A1Y2FW00"/>